<evidence type="ECO:0000313" key="2">
    <source>
        <dbReference type="EMBL" id="ROT72598.1"/>
    </source>
</evidence>
<feature type="compositionally biased region" description="Low complexity" evidence="1">
    <location>
        <begin position="304"/>
        <end position="324"/>
    </location>
</feature>
<accession>A0A3R7PI23</accession>
<dbReference type="Proteomes" id="UP000283509">
    <property type="component" value="Unassembled WGS sequence"/>
</dbReference>
<evidence type="ECO:0000313" key="3">
    <source>
        <dbReference type="Proteomes" id="UP000283509"/>
    </source>
</evidence>
<feature type="compositionally biased region" description="Pro residues" evidence="1">
    <location>
        <begin position="126"/>
        <end position="155"/>
    </location>
</feature>
<sequence>MFSPALLCSLPLNIISHCAARINNRFIARELWVVKFSHLSLSPLRLPFKSSLLTFTLFYDFYSPLFPCLSSSLFLLPYLPLPHYPFFFSLRVLNRLSSTWDLRFSHSSYPQPYLKAPKETRHQSPTPHPPKPTPLPTSKPTAPSSPPKPTPPSAPHPHQNPTANPPHSTPQPPPLPTLPNPPPPHASFHPSPPRQPSADCQSQTKLLKVEPILLVAAKCDPIVFDAFGHVQASRTQSQTEEVPSSHRLLPSSPFPLFSFFPPPLPLSLSSSSFPSILLFSPPPSHLSPSHFTSPLSPSFPPPSSSSLSLPSPSSSFPNPSHPSLHPSSLSPLPFPHLSLPSSPHSPSYSLSPLLPSSHPSLYLTPIYPPILLPSHPPPPPLHPHPSLYLTPLYPPILFPSLPSPTLLPLHPLPSLTRPLPYPPLLTPLLSLPPPSLSPTPPSPPPPSHPIPLSHHGTGCIPNEALFLLGCCLTRLCRT</sequence>
<reference evidence="2 3" key="1">
    <citation type="submission" date="2018-04" db="EMBL/GenBank/DDBJ databases">
        <authorList>
            <person name="Zhang X."/>
            <person name="Yuan J."/>
            <person name="Li F."/>
            <person name="Xiang J."/>
        </authorList>
    </citation>
    <scope>NUCLEOTIDE SEQUENCE [LARGE SCALE GENOMIC DNA]</scope>
    <source>
        <tissue evidence="2">Muscle</tissue>
    </source>
</reference>
<organism evidence="2 3">
    <name type="scientific">Penaeus vannamei</name>
    <name type="common">Whiteleg shrimp</name>
    <name type="synonym">Litopenaeus vannamei</name>
    <dbReference type="NCBI Taxonomy" id="6689"/>
    <lineage>
        <taxon>Eukaryota</taxon>
        <taxon>Metazoa</taxon>
        <taxon>Ecdysozoa</taxon>
        <taxon>Arthropoda</taxon>
        <taxon>Crustacea</taxon>
        <taxon>Multicrustacea</taxon>
        <taxon>Malacostraca</taxon>
        <taxon>Eumalacostraca</taxon>
        <taxon>Eucarida</taxon>
        <taxon>Decapoda</taxon>
        <taxon>Dendrobranchiata</taxon>
        <taxon>Penaeoidea</taxon>
        <taxon>Penaeidae</taxon>
        <taxon>Penaeus</taxon>
    </lineage>
</organism>
<dbReference type="AlphaFoldDB" id="A0A3R7PI23"/>
<reference evidence="2 3" key="2">
    <citation type="submission" date="2019-01" db="EMBL/GenBank/DDBJ databases">
        <title>The decoding of complex shrimp genome reveals the adaptation for benthos swimmer, frequently molting mechanism and breeding impact on genome.</title>
        <authorList>
            <person name="Sun Y."/>
            <person name="Gao Y."/>
            <person name="Yu Y."/>
        </authorList>
    </citation>
    <scope>NUCLEOTIDE SEQUENCE [LARGE SCALE GENOMIC DNA]</scope>
    <source>
        <tissue evidence="2">Muscle</tissue>
    </source>
</reference>
<name>A0A3R7PI23_PENVA</name>
<gene>
    <name evidence="2" type="ORF">C7M84_009013</name>
</gene>
<keyword evidence="3" id="KW-1185">Reference proteome</keyword>
<feature type="compositionally biased region" description="Pro residues" evidence="1">
    <location>
        <begin position="163"/>
        <end position="195"/>
    </location>
</feature>
<proteinExistence type="predicted"/>
<protein>
    <submittedName>
        <fullName evidence="2">Uncharacterized protein</fullName>
    </submittedName>
</protein>
<feature type="region of interest" description="Disordered" evidence="1">
    <location>
        <begin position="302"/>
        <end position="324"/>
    </location>
</feature>
<evidence type="ECO:0000256" key="1">
    <source>
        <dbReference type="SAM" id="MobiDB-lite"/>
    </source>
</evidence>
<dbReference type="EMBL" id="QCYY01002130">
    <property type="protein sequence ID" value="ROT72598.1"/>
    <property type="molecule type" value="Genomic_DNA"/>
</dbReference>
<comment type="caution">
    <text evidence="2">The sequence shown here is derived from an EMBL/GenBank/DDBJ whole genome shotgun (WGS) entry which is preliminary data.</text>
</comment>
<feature type="region of interest" description="Disordered" evidence="1">
    <location>
        <begin position="113"/>
        <end position="199"/>
    </location>
</feature>